<accession>A0A4Y5Z4S3</accession>
<name>A0A4Y5Z4S3_9GAMM</name>
<dbReference type="RefSeq" id="WP_139984142.1">
    <property type="nucleotide sequence ID" value="NZ_CP041046.1"/>
</dbReference>
<dbReference type="AlphaFoldDB" id="A0A4Y5Z4S3"/>
<organism evidence="1 2">
    <name type="scientific">Luteibacter pinisoli</name>
    <dbReference type="NCBI Taxonomy" id="2589080"/>
    <lineage>
        <taxon>Bacteria</taxon>
        <taxon>Pseudomonadati</taxon>
        <taxon>Pseudomonadota</taxon>
        <taxon>Gammaproteobacteria</taxon>
        <taxon>Lysobacterales</taxon>
        <taxon>Rhodanobacteraceae</taxon>
        <taxon>Luteibacter</taxon>
    </lineage>
</organism>
<proteinExistence type="predicted"/>
<gene>
    <name evidence="1" type="ORF">FIV34_15065</name>
</gene>
<sequence length="87" mass="9787">MQAQYVHTASEALYRIVSHGHRWRALRDQQEIGRFDTADEAVRSLRDSQPLARLPRRLVDWRFLPAAALAHLAPPTAATMARLATAA</sequence>
<dbReference type="OrthoDB" id="5955333at2"/>
<evidence type="ECO:0000313" key="1">
    <source>
        <dbReference type="EMBL" id="QDE40430.1"/>
    </source>
</evidence>
<dbReference type="EMBL" id="CP041046">
    <property type="protein sequence ID" value="QDE40430.1"/>
    <property type="molecule type" value="Genomic_DNA"/>
</dbReference>
<keyword evidence="2" id="KW-1185">Reference proteome</keyword>
<dbReference type="Proteomes" id="UP000316093">
    <property type="component" value="Chromosome"/>
</dbReference>
<reference evidence="1 2" key="1">
    <citation type="submission" date="2019-06" db="EMBL/GenBank/DDBJ databases">
        <title>A complete genome sequence for Luteibacter pinisoli MAH-14.</title>
        <authorList>
            <person name="Baltrus D.A."/>
        </authorList>
    </citation>
    <scope>NUCLEOTIDE SEQUENCE [LARGE SCALE GENOMIC DNA]</scope>
    <source>
        <strain evidence="1 2">MAH-14</strain>
    </source>
</reference>
<evidence type="ECO:0000313" key="2">
    <source>
        <dbReference type="Proteomes" id="UP000316093"/>
    </source>
</evidence>
<dbReference type="KEGG" id="lpy:FIV34_15065"/>
<protein>
    <submittedName>
        <fullName evidence="1">Uncharacterized protein</fullName>
    </submittedName>
</protein>